<keyword evidence="1" id="KW-0472">Membrane</keyword>
<keyword evidence="3" id="KW-1185">Reference proteome</keyword>
<reference evidence="3" key="1">
    <citation type="submission" date="2014-09" db="EMBL/GenBank/DDBJ databases">
        <authorList>
            <person name="Mudge J."/>
            <person name="Ramaraj T."/>
            <person name="Lindquist I.E."/>
            <person name="Bharti A.K."/>
            <person name="Sundararajan A."/>
            <person name="Cameron C.T."/>
            <person name="Woodward J.E."/>
            <person name="May G.D."/>
            <person name="Brubaker C."/>
            <person name="Broadhvest J."/>
            <person name="Wilkins T.A."/>
        </authorList>
    </citation>
    <scope>NUCLEOTIDE SEQUENCE</scope>
    <source>
        <strain evidence="3">cv. AKA8401</strain>
    </source>
</reference>
<proteinExistence type="predicted"/>
<dbReference type="Proteomes" id="UP000032142">
    <property type="component" value="Unassembled WGS sequence"/>
</dbReference>
<evidence type="ECO:0000313" key="3">
    <source>
        <dbReference type="Proteomes" id="UP000032142"/>
    </source>
</evidence>
<evidence type="ECO:0000256" key="1">
    <source>
        <dbReference type="SAM" id="Phobius"/>
    </source>
</evidence>
<dbReference type="AlphaFoldDB" id="A0A0B0NBS6"/>
<comment type="caution">
    <text evidence="2">The sequence shown here is derived from an EMBL/GenBank/DDBJ whole genome shotgun (WGS) entry which is preliminary data.</text>
</comment>
<organism evidence="2 3">
    <name type="scientific">Gossypium arboreum</name>
    <name type="common">Tree cotton</name>
    <name type="synonym">Gossypium nanking</name>
    <dbReference type="NCBI Taxonomy" id="29729"/>
    <lineage>
        <taxon>Eukaryota</taxon>
        <taxon>Viridiplantae</taxon>
        <taxon>Streptophyta</taxon>
        <taxon>Embryophyta</taxon>
        <taxon>Tracheophyta</taxon>
        <taxon>Spermatophyta</taxon>
        <taxon>Magnoliopsida</taxon>
        <taxon>eudicotyledons</taxon>
        <taxon>Gunneridae</taxon>
        <taxon>Pentapetalae</taxon>
        <taxon>rosids</taxon>
        <taxon>malvids</taxon>
        <taxon>Malvales</taxon>
        <taxon>Malvaceae</taxon>
        <taxon>Malvoideae</taxon>
        <taxon>Gossypium</taxon>
    </lineage>
</organism>
<dbReference type="EMBL" id="JRRC01535836">
    <property type="protein sequence ID" value="KHG09249.1"/>
    <property type="molecule type" value="Genomic_DNA"/>
</dbReference>
<name>A0A0B0NBS6_GOSAR</name>
<evidence type="ECO:0000313" key="2">
    <source>
        <dbReference type="EMBL" id="KHG09249.1"/>
    </source>
</evidence>
<gene>
    <name evidence="2" type="ORF">F383_36425</name>
</gene>
<feature type="transmembrane region" description="Helical" evidence="1">
    <location>
        <begin position="6"/>
        <end position="28"/>
    </location>
</feature>
<keyword evidence="1" id="KW-1133">Transmembrane helix</keyword>
<accession>A0A0B0NBS6</accession>
<protein>
    <submittedName>
        <fullName evidence="2">Uncharacterized protein</fullName>
    </submittedName>
</protein>
<sequence>MISLIYNLLPNILFIYTYIFICIIYNLYKISNNQLTLFSNR</sequence>
<keyword evidence="1" id="KW-0812">Transmembrane</keyword>